<dbReference type="PANTHER" id="PTHR19324:SF33">
    <property type="entry name" value="MUCIN-5AC"/>
    <property type="match status" value="1"/>
</dbReference>
<feature type="compositionally biased region" description="Basic and acidic residues" evidence="2">
    <location>
        <begin position="271"/>
        <end position="284"/>
    </location>
</feature>
<keyword evidence="5" id="KW-1185">Reference proteome</keyword>
<evidence type="ECO:0000313" key="6">
    <source>
        <dbReference type="RefSeq" id="XP_005096035.1"/>
    </source>
</evidence>
<organism evidence="5 6">
    <name type="scientific">Aplysia californica</name>
    <name type="common">California sea hare</name>
    <dbReference type="NCBI Taxonomy" id="6500"/>
    <lineage>
        <taxon>Eukaryota</taxon>
        <taxon>Metazoa</taxon>
        <taxon>Spiralia</taxon>
        <taxon>Lophotrochozoa</taxon>
        <taxon>Mollusca</taxon>
        <taxon>Gastropoda</taxon>
        <taxon>Heterobranchia</taxon>
        <taxon>Euthyneura</taxon>
        <taxon>Tectipleura</taxon>
        <taxon>Aplysiida</taxon>
        <taxon>Aplysioidea</taxon>
        <taxon>Aplysiidae</taxon>
        <taxon>Aplysia</taxon>
    </lineage>
</organism>
<name>A0ABM0JKS5_APLCA</name>
<evidence type="ECO:0000256" key="1">
    <source>
        <dbReference type="SAM" id="Coils"/>
    </source>
</evidence>
<feature type="region of interest" description="Disordered" evidence="2">
    <location>
        <begin position="271"/>
        <end position="290"/>
    </location>
</feature>
<feature type="domain" description="Apextrin C-terminal" evidence="4">
    <location>
        <begin position="238"/>
        <end position="442"/>
    </location>
</feature>
<keyword evidence="3" id="KW-0732">Signal</keyword>
<evidence type="ECO:0000256" key="2">
    <source>
        <dbReference type="SAM" id="MobiDB-lite"/>
    </source>
</evidence>
<evidence type="ECO:0000259" key="4">
    <source>
        <dbReference type="Pfam" id="PF16977"/>
    </source>
</evidence>
<keyword evidence="1" id="KW-0175">Coiled coil</keyword>
<protein>
    <submittedName>
        <fullName evidence="6">Uncharacterized protein LOC101845616</fullName>
    </submittedName>
</protein>
<gene>
    <name evidence="6" type="primary">LOC101845616</name>
</gene>
<sequence>MSGQFLLLLPLLVTVAQSHSRKRQAAYVDLRQNEMVVEPYVTRNFTLTCTVTSALFQEYDRDSQKYYTTNSRGSNKEQLVRTRLLRATISGPAPSAWEVVAQQTDTDSNATSFEDGVIAYGDIRKPTYLDVTWSTATPSTLGKFVCDALVVFGDSAELKKSTTLEIGNNLKGADFSKMLEIGTADILSKVKEENNALKEQVQNLKETVRQNLADHTVTLAKIESQYQKIIETGLLQHWPFGSYALLEPTSGCPVDYISTWAKGSIRVHTESTQRNEDEVSESNHLKNPVLSRENGNNFVTQHFCVKTSVLTFGPNWPKGSYCINKKGECPAGFQNGWLRWDYEDGNTKANQTGAVPDSNFSSHLTMHYCCRDDGSPEDEISLPTNHPFYLYRRGGQCQNVRDMNVSHEFLLFDTENKDNDDEAAGAVPDVQVNNIRMELCYYHTR</sequence>
<evidence type="ECO:0000313" key="5">
    <source>
        <dbReference type="Proteomes" id="UP000694888"/>
    </source>
</evidence>
<dbReference type="GeneID" id="101845616"/>
<reference evidence="6" key="1">
    <citation type="submission" date="2025-08" db="UniProtKB">
        <authorList>
            <consortium name="RefSeq"/>
        </authorList>
    </citation>
    <scope>IDENTIFICATION</scope>
</reference>
<dbReference type="Proteomes" id="UP000694888">
    <property type="component" value="Unplaced"/>
</dbReference>
<dbReference type="Pfam" id="PF16977">
    <property type="entry name" value="ApeC"/>
    <property type="match status" value="1"/>
</dbReference>
<accession>A0ABM0JKS5</accession>
<feature type="signal peptide" evidence="3">
    <location>
        <begin position="1"/>
        <end position="18"/>
    </location>
</feature>
<evidence type="ECO:0000256" key="3">
    <source>
        <dbReference type="SAM" id="SignalP"/>
    </source>
</evidence>
<feature type="chain" id="PRO_5045389930" evidence="3">
    <location>
        <begin position="19"/>
        <end position="445"/>
    </location>
</feature>
<dbReference type="RefSeq" id="XP_005096035.1">
    <property type="nucleotide sequence ID" value="XM_005095978.3"/>
</dbReference>
<proteinExistence type="predicted"/>
<feature type="coiled-coil region" evidence="1">
    <location>
        <begin position="187"/>
        <end position="214"/>
    </location>
</feature>
<dbReference type="InterPro" id="IPR031569">
    <property type="entry name" value="ApeC"/>
</dbReference>
<dbReference type="PANTHER" id="PTHR19324">
    <property type="entry name" value="PERFORIN-LIKE PROTEIN 1"/>
    <property type="match status" value="1"/>
</dbReference>